<dbReference type="AlphaFoldDB" id="A0A7S3R5D5"/>
<dbReference type="EMBL" id="HBIP01030036">
    <property type="protein sequence ID" value="CAE0503125.1"/>
    <property type="molecule type" value="Transcribed_RNA"/>
</dbReference>
<proteinExistence type="predicted"/>
<evidence type="ECO:0000313" key="1">
    <source>
        <dbReference type="EMBL" id="CAE0503125.1"/>
    </source>
</evidence>
<dbReference type="PANTHER" id="PTHR28653">
    <property type="match status" value="1"/>
</dbReference>
<organism evidence="1">
    <name type="scientific">Dunaliella tertiolecta</name>
    <name type="common">Green alga</name>
    <dbReference type="NCBI Taxonomy" id="3047"/>
    <lineage>
        <taxon>Eukaryota</taxon>
        <taxon>Viridiplantae</taxon>
        <taxon>Chlorophyta</taxon>
        <taxon>core chlorophytes</taxon>
        <taxon>Chlorophyceae</taxon>
        <taxon>CS clade</taxon>
        <taxon>Chlamydomonadales</taxon>
        <taxon>Dunaliellaceae</taxon>
        <taxon>Dunaliella</taxon>
    </lineage>
</organism>
<reference evidence="1" key="1">
    <citation type="submission" date="2021-01" db="EMBL/GenBank/DDBJ databases">
        <authorList>
            <person name="Corre E."/>
            <person name="Pelletier E."/>
            <person name="Niang G."/>
            <person name="Scheremetjew M."/>
            <person name="Finn R."/>
            <person name="Kale V."/>
            <person name="Holt S."/>
            <person name="Cochrane G."/>
            <person name="Meng A."/>
            <person name="Brown T."/>
            <person name="Cohen L."/>
        </authorList>
    </citation>
    <scope>NUCLEOTIDE SEQUENCE</scope>
    <source>
        <strain evidence="1">CCMP1320</strain>
    </source>
</reference>
<dbReference type="PANTHER" id="PTHR28653:SF1">
    <property type="entry name" value="ATPASE SWSAP1"/>
    <property type="match status" value="1"/>
</dbReference>
<dbReference type="GO" id="GO:0097196">
    <property type="term" value="C:Shu complex"/>
    <property type="evidence" value="ECO:0007669"/>
    <property type="project" value="TreeGrafter"/>
</dbReference>
<dbReference type="GO" id="GO:0000724">
    <property type="term" value="P:double-strand break repair via homologous recombination"/>
    <property type="evidence" value="ECO:0007669"/>
    <property type="project" value="TreeGrafter"/>
</dbReference>
<protein>
    <submittedName>
        <fullName evidence="1">Uncharacterized protein</fullName>
    </submittedName>
</protein>
<dbReference type="GO" id="GO:0003697">
    <property type="term" value="F:single-stranded DNA binding"/>
    <property type="evidence" value="ECO:0007669"/>
    <property type="project" value="TreeGrafter"/>
</dbReference>
<name>A0A7S3R5D5_DUNTE</name>
<sequence>MEQLLLGFLHADARSACLPNTLCNCLILGPFRSHLLVLAATFAMNQVSGGAEKEVLILSKKGALDGGAPMLPQGVPATHPNLARVKLRHLQSSTELQQYASCLHLLPTLPAAIIVVGISDFFSRPGVQEDRRMSECTLAKTLALLVSGVESIRGMSGTQCPLVVTEELPAHSTLGPGDDNRLTAKSLFILKRWLPLVLEVSENRGQQGNVCYTLSLHPLSAIPDEVPAEALGIRASYVLHDTLRVISIS</sequence>
<gene>
    <name evidence="1" type="ORF">DTER00134_LOCUS18198</name>
</gene>
<accession>A0A7S3R5D5</accession>